<dbReference type="PANTHER" id="PTHR35908">
    <property type="entry name" value="HYPOTHETICAL FUSION PROTEIN"/>
    <property type="match status" value="1"/>
</dbReference>
<dbReference type="Pfam" id="PF18029">
    <property type="entry name" value="Glyoxalase_6"/>
    <property type="match status" value="1"/>
</dbReference>
<dbReference type="SUPFAM" id="SSF54593">
    <property type="entry name" value="Glyoxalase/Bleomycin resistance protein/Dihydroxybiphenyl dioxygenase"/>
    <property type="match status" value="1"/>
</dbReference>
<dbReference type="RefSeq" id="WP_055766485.1">
    <property type="nucleotide sequence ID" value="NZ_LDJG01000015.1"/>
</dbReference>
<dbReference type="PANTHER" id="PTHR35908:SF1">
    <property type="entry name" value="CONSERVED PROTEIN"/>
    <property type="match status" value="1"/>
</dbReference>
<evidence type="ECO:0000313" key="3">
    <source>
        <dbReference type="Proteomes" id="UP000050902"/>
    </source>
</evidence>
<dbReference type="Gene3D" id="3.10.180.10">
    <property type="entry name" value="2,3-Dihydroxybiphenyl 1,2-Dioxygenase, domain 1"/>
    <property type="match status" value="1"/>
</dbReference>
<proteinExistence type="predicted"/>
<name>A0ABR5NJ31_9GAMM</name>
<evidence type="ECO:0000259" key="1">
    <source>
        <dbReference type="Pfam" id="PF18029"/>
    </source>
</evidence>
<gene>
    <name evidence="2" type="ORF">ABB22_10310</name>
</gene>
<comment type="caution">
    <text evidence="2">The sequence shown here is derived from an EMBL/GenBank/DDBJ whole genome shotgun (WGS) entry which is preliminary data.</text>
</comment>
<feature type="domain" description="Glyoxalase-like" evidence="1">
    <location>
        <begin position="11"/>
        <end position="113"/>
    </location>
</feature>
<dbReference type="EMBL" id="LDJG01000015">
    <property type="protein sequence ID" value="KRG56838.1"/>
    <property type="molecule type" value="Genomic_DNA"/>
</dbReference>
<dbReference type="InterPro" id="IPR041581">
    <property type="entry name" value="Glyoxalase_6"/>
</dbReference>
<protein>
    <submittedName>
        <fullName evidence="2">Glyoxalase</fullName>
    </submittedName>
</protein>
<keyword evidence="3" id="KW-1185">Reference proteome</keyword>
<accession>A0ABR5NJ31</accession>
<dbReference type="CDD" id="cd06587">
    <property type="entry name" value="VOC"/>
    <property type="match status" value="1"/>
</dbReference>
<reference evidence="2 3" key="1">
    <citation type="submission" date="2015-05" db="EMBL/GenBank/DDBJ databases">
        <title>Genome sequencing and analysis of members of genus Stenotrophomonas.</title>
        <authorList>
            <person name="Patil P.P."/>
            <person name="Midha S."/>
            <person name="Patil P.B."/>
        </authorList>
    </citation>
    <scope>NUCLEOTIDE SEQUENCE [LARGE SCALE GENOMIC DNA]</scope>
    <source>
        <strain evidence="2 3">DSM 12575</strain>
    </source>
</reference>
<sequence length="128" mass="14021">MAHRSRLAGFIIDCQDTDSDTAAAFWSAALGLPSRPAETDADGAQYAELLGAPGGLHVEVQRVGHPSRVHLDIEADDIDAEADRLEALGARRIGLVKRWWVMEAPTGHRFCVVRMRHPDQGQPANAWE</sequence>
<organism evidence="2 3">
    <name type="scientific">Stenotrophomonas nitritireducens</name>
    <dbReference type="NCBI Taxonomy" id="83617"/>
    <lineage>
        <taxon>Bacteria</taxon>
        <taxon>Pseudomonadati</taxon>
        <taxon>Pseudomonadota</taxon>
        <taxon>Gammaproteobacteria</taxon>
        <taxon>Lysobacterales</taxon>
        <taxon>Lysobacteraceae</taxon>
        <taxon>Stenotrophomonas</taxon>
    </lineage>
</organism>
<evidence type="ECO:0000313" key="2">
    <source>
        <dbReference type="EMBL" id="KRG56838.1"/>
    </source>
</evidence>
<dbReference type="InterPro" id="IPR029068">
    <property type="entry name" value="Glyas_Bleomycin-R_OHBP_Dase"/>
</dbReference>
<dbReference type="Proteomes" id="UP000050902">
    <property type="component" value="Unassembled WGS sequence"/>
</dbReference>